<sequence length="97" mass="10284">MEKQTMHMLSVQERGGETKKTNQYIAAVAAAIGAVIAGTILAWTSPALPQLEPPKNTTALNITATNITIVNGSDPVLINSLGQPADFLLDTKDSKYC</sequence>
<dbReference type="AlphaFoldDB" id="A0A0N0PA74"/>
<feature type="transmembrane region" description="Helical" evidence="1">
    <location>
        <begin position="24"/>
        <end position="44"/>
    </location>
</feature>
<evidence type="ECO:0000313" key="2">
    <source>
        <dbReference type="EMBL" id="KPJ05100.1"/>
    </source>
</evidence>
<evidence type="ECO:0000313" key="3">
    <source>
        <dbReference type="Proteomes" id="UP000053268"/>
    </source>
</evidence>
<keyword evidence="1" id="KW-0812">Transmembrane</keyword>
<dbReference type="STRING" id="66420.A0A0N0PA74"/>
<proteinExistence type="predicted"/>
<accession>A0A0N0PA74</accession>
<keyword evidence="3" id="KW-1185">Reference proteome</keyword>
<keyword evidence="1" id="KW-1133">Transmembrane helix</keyword>
<protein>
    <submittedName>
        <fullName evidence="2">Uncharacterized protein</fullName>
    </submittedName>
</protein>
<evidence type="ECO:0000256" key="1">
    <source>
        <dbReference type="SAM" id="Phobius"/>
    </source>
</evidence>
<organism evidence="2 3">
    <name type="scientific">Papilio xuthus</name>
    <name type="common">Asian swallowtail butterfly</name>
    <dbReference type="NCBI Taxonomy" id="66420"/>
    <lineage>
        <taxon>Eukaryota</taxon>
        <taxon>Metazoa</taxon>
        <taxon>Ecdysozoa</taxon>
        <taxon>Arthropoda</taxon>
        <taxon>Hexapoda</taxon>
        <taxon>Insecta</taxon>
        <taxon>Pterygota</taxon>
        <taxon>Neoptera</taxon>
        <taxon>Endopterygota</taxon>
        <taxon>Lepidoptera</taxon>
        <taxon>Glossata</taxon>
        <taxon>Ditrysia</taxon>
        <taxon>Papilionoidea</taxon>
        <taxon>Papilionidae</taxon>
        <taxon>Papilioninae</taxon>
        <taxon>Papilio</taxon>
    </lineage>
</organism>
<gene>
    <name evidence="2" type="ORF">RR46_00730</name>
</gene>
<name>A0A0N0PA74_PAPXU</name>
<keyword evidence="1" id="KW-0472">Membrane</keyword>
<dbReference type="EMBL" id="KQ458768">
    <property type="protein sequence ID" value="KPJ05100.1"/>
    <property type="molecule type" value="Genomic_DNA"/>
</dbReference>
<dbReference type="Proteomes" id="UP000053268">
    <property type="component" value="Unassembled WGS sequence"/>
</dbReference>
<reference evidence="2 3" key="1">
    <citation type="journal article" date="2015" name="Nat. Commun.">
        <title>Outbred genome sequencing and CRISPR/Cas9 gene editing in butterflies.</title>
        <authorList>
            <person name="Li X."/>
            <person name="Fan D."/>
            <person name="Zhang W."/>
            <person name="Liu G."/>
            <person name="Zhang L."/>
            <person name="Zhao L."/>
            <person name="Fang X."/>
            <person name="Chen L."/>
            <person name="Dong Y."/>
            <person name="Chen Y."/>
            <person name="Ding Y."/>
            <person name="Zhao R."/>
            <person name="Feng M."/>
            <person name="Zhu Y."/>
            <person name="Feng Y."/>
            <person name="Jiang X."/>
            <person name="Zhu D."/>
            <person name="Xiang H."/>
            <person name="Feng X."/>
            <person name="Li S."/>
            <person name="Wang J."/>
            <person name="Zhang G."/>
            <person name="Kronforst M.R."/>
            <person name="Wang W."/>
        </authorList>
    </citation>
    <scope>NUCLEOTIDE SEQUENCE [LARGE SCALE GENOMIC DNA]</scope>
    <source>
        <strain evidence="2">Ya'a_city_454_Px</strain>
        <tissue evidence="2">Whole body</tissue>
    </source>
</reference>